<organism evidence="2 3">
    <name type="scientific">Posidoniimonas polymericola</name>
    <dbReference type="NCBI Taxonomy" id="2528002"/>
    <lineage>
        <taxon>Bacteria</taxon>
        <taxon>Pseudomonadati</taxon>
        <taxon>Planctomycetota</taxon>
        <taxon>Planctomycetia</taxon>
        <taxon>Pirellulales</taxon>
        <taxon>Lacipirellulaceae</taxon>
        <taxon>Posidoniimonas</taxon>
    </lineage>
</organism>
<evidence type="ECO:0000256" key="1">
    <source>
        <dbReference type="SAM" id="Phobius"/>
    </source>
</evidence>
<feature type="transmembrane region" description="Helical" evidence="1">
    <location>
        <begin position="123"/>
        <end position="143"/>
    </location>
</feature>
<sequence length="195" mass="22233">MSFDDVQAIWDSQQPAGDRLDRDALTQCIKADSRSLMRIVGATEMVMTLTLLFMAAMFMRDPLLQGHDRVLLVAAFACLAAAAYVWTGRVARKKREVRYDASLLGMVERSIAAIDYQIARMRGFLWCFGAPTSLGLLIGLLIVDDSKRYLFYWVFIPAYCLCMGLTWLQIGREIRTKTQPERRRLAQLRDQLIEG</sequence>
<feature type="transmembrane region" description="Helical" evidence="1">
    <location>
        <begin position="70"/>
        <end position="88"/>
    </location>
</feature>
<reference evidence="2 3" key="1">
    <citation type="submission" date="2019-02" db="EMBL/GenBank/DDBJ databases">
        <title>Deep-cultivation of Planctomycetes and their phenomic and genomic characterization uncovers novel biology.</title>
        <authorList>
            <person name="Wiegand S."/>
            <person name="Jogler M."/>
            <person name="Boedeker C."/>
            <person name="Pinto D."/>
            <person name="Vollmers J."/>
            <person name="Rivas-Marin E."/>
            <person name="Kohn T."/>
            <person name="Peeters S.H."/>
            <person name="Heuer A."/>
            <person name="Rast P."/>
            <person name="Oberbeckmann S."/>
            <person name="Bunk B."/>
            <person name="Jeske O."/>
            <person name="Meyerdierks A."/>
            <person name="Storesund J.E."/>
            <person name="Kallscheuer N."/>
            <person name="Luecker S."/>
            <person name="Lage O.M."/>
            <person name="Pohl T."/>
            <person name="Merkel B.J."/>
            <person name="Hornburger P."/>
            <person name="Mueller R.-W."/>
            <person name="Bruemmer F."/>
            <person name="Labrenz M."/>
            <person name="Spormann A.M."/>
            <person name="Op Den Camp H."/>
            <person name="Overmann J."/>
            <person name="Amann R."/>
            <person name="Jetten M.S.M."/>
            <person name="Mascher T."/>
            <person name="Medema M.H."/>
            <person name="Devos D.P."/>
            <person name="Kaster A.-K."/>
            <person name="Ovreas L."/>
            <person name="Rohde M."/>
            <person name="Galperin M.Y."/>
            <person name="Jogler C."/>
        </authorList>
    </citation>
    <scope>NUCLEOTIDE SEQUENCE [LARGE SCALE GENOMIC DNA]</scope>
    <source>
        <strain evidence="2 3">Pla123a</strain>
    </source>
</reference>
<keyword evidence="1" id="KW-0472">Membrane</keyword>
<feature type="transmembrane region" description="Helical" evidence="1">
    <location>
        <begin position="149"/>
        <end position="168"/>
    </location>
</feature>
<name>A0A5C5ZDY0_9BACT</name>
<dbReference type="OrthoDB" id="292126at2"/>
<evidence type="ECO:0000313" key="3">
    <source>
        <dbReference type="Proteomes" id="UP000318478"/>
    </source>
</evidence>
<keyword evidence="3" id="KW-1185">Reference proteome</keyword>
<proteinExistence type="predicted"/>
<keyword evidence="1" id="KW-0812">Transmembrane</keyword>
<gene>
    <name evidence="2" type="ORF">Pla123a_04360</name>
</gene>
<accession>A0A5C5ZDY0</accession>
<dbReference type="EMBL" id="SJPO01000001">
    <property type="protein sequence ID" value="TWT85629.1"/>
    <property type="molecule type" value="Genomic_DNA"/>
</dbReference>
<dbReference type="RefSeq" id="WP_146583884.1">
    <property type="nucleotide sequence ID" value="NZ_SJPO01000001.1"/>
</dbReference>
<comment type="caution">
    <text evidence="2">The sequence shown here is derived from an EMBL/GenBank/DDBJ whole genome shotgun (WGS) entry which is preliminary data.</text>
</comment>
<protein>
    <submittedName>
        <fullName evidence="2">Uncharacterized protein</fullName>
    </submittedName>
</protein>
<feature type="transmembrane region" description="Helical" evidence="1">
    <location>
        <begin position="39"/>
        <end position="58"/>
    </location>
</feature>
<dbReference type="Proteomes" id="UP000318478">
    <property type="component" value="Unassembled WGS sequence"/>
</dbReference>
<keyword evidence="1" id="KW-1133">Transmembrane helix</keyword>
<dbReference type="AlphaFoldDB" id="A0A5C5ZDY0"/>
<evidence type="ECO:0000313" key="2">
    <source>
        <dbReference type="EMBL" id="TWT85629.1"/>
    </source>
</evidence>